<feature type="compositionally biased region" description="Low complexity" evidence="1">
    <location>
        <begin position="13"/>
        <end position="35"/>
    </location>
</feature>
<protein>
    <recommendedName>
        <fullName evidence="4">Transmembrane protein</fullName>
    </recommendedName>
</protein>
<feature type="compositionally biased region" description="Polar residues" evidence="1">
    <location>
        <begin position="1"/>
        <end position="12"/>
    </location>
</feature>
<accession>A0A7S2XSV4</accession>
<keyword evidence="2" id="KW-0812">Transmembrane</keyword>
<name>A0A7S2XSV4_9STRA</name>
<organism evidence="3">
    <name type="scientific">Attheya septentrionalis</name>
    <dbReference type="NCBI Taxonomy" id="420275"/>
    <lineage>
        <taxon>Eukaryota</taxon>
        <taxon>Sar</taxon>
        <taxon>Stramenopiles</taxon>
        <taxon>Ochrophyta</taxon>
        <taxon>Bacillariophyta</taxon>
        <taxon>Coscinodiscophyceae</taxon>
        <taxon>Chaetocerotophycidae</taxon>
        <taxon>Chaetocerotales</taxon>
        <taxon>Attheyaceae</taxon>
        <taxon>Attheya</taxon>
    </lineage>
</organism>
<feature type="compositionally biased region" description="Polar residues" evidence="1">
    <location>
        <begin position="37"/>
        <end position="46"/>
    </location>
</feature>
<evidence type="ECO:0000313" key="3">
    <source>
        <dbReference type="EMBL" id="CAD9827361.1"/>
    </source>
</evidence>
<gene>
    <name evidence="3" type="ORF">ASEP1449_LOCUS19195</name>
</gene>
<feature type="transmembrane region" description="Helical" evidence="2">
    <location>
        <begin position="108"/>
        <end position="129"/>
    </location>
</feature>
<keyword evidence="2" id="KW-1133">Transmembrane helix</keyword>
<feature type="region of interest" description="Disordered" evidence="1">
    <location>
        <begin position="311"/>
        <end position="332"/>
    </location>
</feature>
<keyword evidence="2" id="KW-0472">Membrane</keyword>
<dbReference type="EMBL" id="HBHQ01028309">
    <property type="protein sequence ID" value="CAD9827361.1"/>
    <property type="molecule type" value="Transcribed_RNA"/>
</dbReference>
<feature type="region of interest" description="Disordered" evidence="1">
    <location>
        <begin position="1"/>
        <end position="51"/>
    </location>
</feature>
<evidence type="ECO:0000256" key="1">
    <source>
        <dbReference type="SAM" id="MobiDB-lite"/>
    </source>
</evidence>
<evidence type="ECO:0008006" key="4">
    <source>
        <dbReference type="Google" id="ProtNLM"/>
    </source>
</evidence>
<feature type="transmembrane region" description="Helical" evidence="2">
    <location>
        <begin position="212"/>
        <end position="234"/>
    </location>
</feature>
<proteinExistence type="predicted"/>
<dbReference type="AlphaFoldDB" id="A0A7S2XSV4"/>
<feature type="transmembrane region" description="Helical" evidence="2">
    <location>
        <begin position="272"/>
        <end position="298"/>
    </location>
</feature>
<evidence type="ECO:0000256" key="2">
    <source>
        <dbReference type="SAM" id="Phobius"/>
    </source>
</evidence>
<reference evidence="3" key="1">
    <citation type="submission" date="2021-01" db="EMBL/GenBank/DDBJ databases">
        <authorList>
            <person name="Corre E."/>
            <person name="Pelletier E."/>
            <person name="Niang G."/>
            <person name="Scheremetjew M."/>
            <person name="Finn R."/>
            <person name="Kale V."/>
            <person name="Holt S."/>
            <person name="Cochrane G."/>
            <person name="Meng A."/>
            <person name="Brown T."/>
            <person name="Cohen L."/>
        </authorList>
    </citation>
    <scope>NUCLEOTIDE SEQUENCE</scope>
    <source>
        <strain evidence="3">CCMP2084</strain>
    </source>
</reference>
<sequence>MAPTASPVTPQTRGSGMTRSAAGSRSGSSKSNRTAPTRLSSAMSKSTAERRRKAELARRIVPALAARRYHLPGNDWSHDWVQWFRNNHPLLGICCHHKLHPVRMGQRVVMLIGSVAFGLAATCMVYLWFVQTGRDMNEEAFSVSIGDNVMGNSTSTVSTSYREVSVTHGMIVLWTVGSALHTMFDMTIWRVSACACCQHGGSLECMACGRNWGSYIVVVIVALLVAFSTFVVVLRATIESHDKDGVDDDTYDWGEFENIDDFKFVLGYGIELFLALFVYNFLIGTIFFSGIFGCLPLLGGRPRELKRLNDEKNVGQSGRSSRSDEGFFDDTI</sequence>